<dbReference type="PANTHER" id="PTHR21521">
    <property type="entry name" value="AMUN, ISOFORM A"/>
    <property type="match status" value="1"/>
</dbReference>
<dbReference type="Proteomes" id="UP000250275">
    <property type="component" value="Unassembled WGS sequence"/>
</dbReference>
<reference evidence="2 3" key="1">
    <citation type="submission" date="2015-07" db="EMBL/GenBank/DDBJ databases">
        <title>The genome of Eufriesea mexicana.</title>
        <authorList>
            <person name="Pan H."/>
            <person name="Kapheim K."/>
        </authorList>
    </citation>
    <scope>NUCLEOTIDE SEQUENCE [LARGE SCALE GENOMIC DNA]</scope>
    <source>
        <strain evidence="2">0111107269</strain>
        <tissue evidence="2">Whole body</tissue>
    </source>
</reference>
<keyword evidence="3" id="KW-1185">Reference proteome</keyword>
<dbReference type="EMBL" id="KQ763581">
    <property type="protein sequence ID" value="OAD54916.1"/>
    <property type="molecule type" value="Genomic_DNA"/>
</dbReference>
<dbReference type="OrthoDB" id="8249012at2759"/>
<proteinExistence type="predicted"/>
<sequence>MASVKDTATFFVEGTASQFEHVLELYPQALRLKADHKTKKPEELIKLDDCQTADLKRPPKVPTIKPRCRVPPLSIPLVARPCFTDAATEEQRTCPVSMTRIMGTKKERWEKEETLPEPGRLPPNENQILEKRKDENGGSGGEGWRRMQLVARRAVFEGVWSIINIQSWFNDFALCCRYIHIDETGSCQADTFVTSIMNPTKRLLPTWYQNELPKRIKSRGKDAHLNHEELVQTMKWKQIRGKFYPQVSYLIKVNTPRAVMAETKKAFKKLPNIEQAITALSNLKGVGTTMASALLAAASPESAPFMADECLMAIPEIDGIDYTIKEYLNFVQHIQNTVERLNKQTSNGKTWSPHRVELALWTHYVASELKPELLDGIPGSTENGNSHPPSNGEATEPSDDSNQEVAVNGKEPGSIDPAAIDENSMTTSFTEDSMDKPATPITVAVASEDTNDSLATNDNDDSNNTPRPTDSEDTEDSQDVQEPPTKKSKK</sequence>
<feature type="compositionally biased region" description="Polar residues" evidence="1">
    <location>
        <begin position="380"/>
        <end position="393"/>
    </location>
</feature>
<dbReference type="PANTHER" id="PTHR21521:SF0">
    <property type="entry name" value="AMUN, ISOFORM A"/>
    <property type="match status" value="1"/>
</dbReference>
<evidence type="ECO:0000313" key="2">
    <source>
        <dbReference type="EMBL" id="OAD54916.1"/>
    </source>
</evidence>
<feature type="region of interest" description="Disordered" evidence="1">
    <location>
        <begin position="109"/>
        <end position="143"/>
    </location>
</feature>
<evidence type="ECO:0000313" key="3">
    <source>
        <dbReference type="Proteomes" id="UP000250275"/>
    </source>
</evidence>
<protein>
    <submittedName>
        <fullName evidence="2">Uncharacterized protein</fullName>
    </submittedName>
</protein>
<feature type="region of interest" description="Disordered" evidence="1">
    <location>
        <begin position="373"/>
        <end position="490"/>
    </location>
</feature>
<dbReference type="AlphaFoldDB" id="A0A310SLX6"/>
<gene>
    <name evidence="2" type="ORF">WN48_05796</name>
</gene>
<name>A0A310SLX6_9HYME</name>
<accession>A0A310SLX6</accession>
<evidence type="ECO:0000256" key="1">
    <source>
        <dbReference type="SAM" id="MobiDB-lite"/>
    </source>
</evidence>
<feature type="compositionally biased region" description="Polar residues" evidence="1">
    <location>
        <begin position="452"/>
        <end position="468"/>
    </location>
</feature>
<organism evidence="2 3">
    <name type="scientific">Eufriesea mexicana</name>
    <dbReference type="NCBI Taxonomy" id="516756"/>
    <lineage>
        <taxon>Eukaryota</taxon>
        <taxon>Metazoa</taxon>
        <taxon>Ecdysozoa</taxon>
        <taxon>Arthropoda</taxon>
        <taxon>Hexapoda</taxon>
        <taxon>Insecta</taxon>
        <taxon>Pterygota</taxon>
        <taxon>Neoptera</taxon>
        <taxon>Endopterygota</taxon>
        <taxon>Hymenoptera</taxon>
        <taxon>Apocrita</taxon>
        <taxon>Aculeata</taxon>
        <taxon>Apoidea</taxon>
        <taxon>Anthophila</taxon>
        <taxon>Apidae</taxon>
        <taxon>Eufriesea</taxon>
    </lineage>
</organism>